<keyword evidence="4" id="KW-1185">Reference proteome</keyword>
<keyword evidence="2" id="KW-1133">Transmembrane helix</keyword>
<organism evidence="3 4">
    <name type="scientific">Streptomyces pactum</name>
    <dbReference type="NCBI Taxonomy" id="68249"/>
    <lineage>
        <taxon>Bacteria</taxon>
        <taxon>Bacillati</taxon>
        <taxon>Actinomycetota</taxon>
        <taxon>Actinomycetes</taxon>
        <taxon>Kitasatosporales</taxon>
        <taxon>Streptomycetaceae</taxon>
        <taxon>Streptomyces</taxon>
    </lineage>
</organism>
<feature type="transmembrane region" description="Helical" evidence="2">
    <location>
        <begin position="20"/>
        <end position="38"/>
    </location>
</feature>
<feature type="region of interest" description="Disordered" evidence="1">
    <location>
        <begin position="150"/>
        <end position="211"/>
    </location>
</feature>
<dbReference type="EMBL" id="JACYXC010000001">
    <property type="protein sequence ID" value="MBH5335239.1"/>
    <property type="molecule type" value="Genomic_DNA"/>
</dbReference>
<keyword evidence="2" id="KW-0472">Membrane</keyword>
<keyword evidence="2" id="KW-0812">Transmembrane</keyword>
<evidence type="ECO:0000256" key="1">
    <source>
        <dbReference type="SAM" id="MobiDB-lite"/>
    </source>
</evidence>
<feature type="transmembrane region" description="Helical" evidence="2">
    <location>
        <begin position="81"/>
        <end position="96"/>
    </location>
</feature>
<feature type="transmembrane region" description="Helical" evidence="2">
    <location>
        <begin position="50"/>
        <end position="69"/>
    </location>
</feature>
<reference evidence="3 4" key="1">
    <citation type="submission" date="2020-09" db="EMBL/GenBank/DDBJ databases">
        <title>Biosynthesis of the nuclear factor of activated T cells inhibitor NFAT-133 and its congeners in Streptomyces pactum.</title>
        <authorList>
            <person name="Zhou W."/>
            <person name="Posri P."/>
            <person name="Abugrain M.E."/>
            <person name="Weisberg A.J."/>
            <person name="Chang J.H."/>
            <person name="Mahmud T."/>
        </authorList>
    </citation>
    <scope>NUCLEOTIDE SEQUENCE [LARGE SCALE GENOMIC DNA]</scope>
    <source>
        <strain evidence="3 4">ATCC 27456</strain>
    </source>
</reference>
<accession>A0ABS0NJG7</accession>
<dbReference type="RefSeq" id="WP_197988820.1">
    <property type="nucleotide sequence ID" value="NZ_JACYXC010000001.1"/>
</dbReference>
<feature type="compositionally biased region" description="Basic residues" evidence="1">
    <location>
        <begin position="198"/>
        <end position="211"/>
    </location>
</feature>
<proteinExistence type="predicted"/>
<evidence type="ECO:0000256" key="2">
    <source>
        <dbReference type="SAM" id="Phobius"/>
    </source>
</evidence>
<comment type="caution">
    <text evidence="3">The sequence shown here is derived from an EMBL/GenBank/DDBJ whole genome shotgun (WGS) entry which is preliminary data.</text>
</comment>
<protein>
    <submittedName>
        <fullName evidence="3">Uncharacterized protein</fullName>
    </submittedName>
</protein>
<dbReference type="Proteomes" id="UP000807371">
    <property type="component" value="Unassembled WGS sequence"/>
</dbReference>
<gene>
    <name evidence="3" type="ORF">IHE55_10730</name>
</gene>
<feature type="compositionally biased region" description="Basic and acidic residues" evidence="1">
    <location>
        <begin position="150"/>
        <end position="162"/>
    </location>
</feature>
<feature type="transmembrane region" description="Helical" evidence="2">
    <location>
        <begin position="102"/>
        <end position="125"/>
    </location>
</feature>
<sequence>MNAHISAPSRHRQLPAHISLATAMPVVLGLCYGAWVGWVEHNDGTELFRAQMHGLAAAGVLMALCFAVAAVQHVLINELKALMYGAVFGAAMGYGYDLTGSTILKASLMGLLFGVVMAVVSFYLFHTHTPARSASDIRTGRPVPVIAREPRGELPERTREALAGRGTEPLGEQIADPGTGRRVDDPGTGSGRPMAGLRRWRGKGKGRHRKE</sequence>
<evidence type="ECO:0000313" key="3">
    <source>
        <dbReference type="EMBL" id="MBH5335239.1"/>
    </source>
</evidence>
<name>A0ABS0NJG7_9ACTN</name>
<evidence type="ECO:0000313" key="4">
    <source>
        <dbReference type="Proteomes" id="UP000807371"/>
    </source>
</evidence>